<reference evidence="1 2" key="1">
    <citation type="journal article" date="2008" name="J. Clin. Microbiol.">
        <title>Two different Panton-Valentine leukocidin phage lineages predominate in Japan.</title>
        <authorList>
            <person name="Ma X.X."/>
            <person name="Ito T."/>
            <person name="Kondo Y."/>
            <person name="Cho M."/>
            <person name="Yoshizawa Y."/>
            <person name="Kaneko J."/>
            <person name="Katai A."/>
            <person name="Higashiide M."/>
            <person name="Li S."/>
            <person name="Hiramatsu K."/>
        </authorList>
    </citation>
    <scope>NUCLEOTIDE SEQUENCE [LARGE SCALE GENOMIC DNA]</scope>
    <source>
        <strain evidence="1 2">JCSC2958</strain>
    </source>
</reference>
<protein>
    <submittedName>
        <fullName evidence="1">Uncharacterized protein</fullName>
    </submittedName>
</protein>
<keyword evidence="2" id="KW-1185">Reference proteome</keyword>
<evidence type="ECO:0000313" key="2">
    <source>
        <dbReference type="Proteomes" id="UP000203879"/>
    </source>
</evidence>
<name>B5WZL5_9CAUD</name>
<dbReference type="EMBL" id="AP009363">
    <property type="protein sequence ID" value="BAG74378.1"/>
    <property type="molecule type" value="Genomic_DNA"/>
</dbReference>
<proteinExistence type="predicted"/>
<organism evidence="1 2">
    <name type="scientific">Staphylococcus phage phi2958PVL</name>
    <dbReference type="NCBI Taxonomy" id="430796"/>
    <lineage>
        <taxon>Viruses</taxon>
        <taxon>Duplodnaviria</taxon>
        <taxon>Heunggongvirae</taxon>
        <taxon>Uroviricota</taxon>
        <taxon>Caudoviricetes</taxon>
        <taxon>Triavirus</taxon>
        <taxon>Triavirus tv2958PVL</taxon>
    </lineage>
</organism>
<dbReference type="Proteomes" id="UP000203879">
    <property type="component" value="Segment"/>
</dbReference>
<dbReference type="RefSeq" id="YP_002267979.1">
    <property type="nucleotide sequence ID" value="NC_011344.1"/>
</dbReference>
<dbReference type="KEGG" id="vg:6965942"/>
<dbReference type="SMR" id="B5WZL5"/>
<accession>B5WZL5</accession>
<dbReference type="GeneID" id="6965942"/>
<evidence type="ECO:0000313" key="1">
    <source>
        <dbReference type="EMBL" id="BAG74378.1"/>
    </source>
</evidence>
<sequence>MNEEKVKVVQQVLGQVEQEISFALGTDEGSQIKKKIEHNGREYEIYMTREECLEDTLIEITKLLEAINFGFY</sequence>
<dbReference type="OrthoDB" id="36821at10239"/>